<sequence>MSEKSGQSTKAKDGKTKYATLSLFNTYKGKSLETQKTAVAARHGLQSLGKVAASRRMPPPANLPSLKAENKGNDPNVNIVPKDGSGWASRTEAGDERQQETPPPQIKPVVLQTQEVSIGGSRSWANSKQTQLDGAPRVSSQFHQEFPSLQAAGEAEKGDGQEEEPYGPGPSLRPQNVGSWREGGGRNLNTAPSPPEMDSRAPEEGSTGLGTSTPPGEADEPGRNVTTDGQREKRDGRERLPPSGPPQPKLNGGQQPPAGVPTHFDPAFRSMMPPYMFHAYPQMTFGPGQGNFRYPVPQDGAKGPRPARPQQPPPQAWLQDPDRPSIVSATELKELDNLDTDADEGWAGAQMEVDYTEKLNFSDDEENQAAKEKRENWEWMGKVERIRSRPSDGQEAWKEGSEDRGGSKASWADTVDPRAPSPGSMGQYNKSAAPQDYQGGNRSVGGAAPRVSKPPAAAPPGAEEDSEAWRQKRKKPAEVSEAVERARRRREEEERRMEEQRLAACAEKLKRLNEKHRQATEGKPAPAQSTSEEAGVAREESSSPAPAPVSSPAPSIPVSQSQVPIMQQPLPDRVDHDGERVEREREIVEPSVEEEVHLPRQPSPPVQRPVTIAPEPQSEAESSLVEVSPLIEENQADRTTVPIRDYFNIEDNRVDEPHLSLPHMDTPSGEEVPVAPPQLEGEAAAAMRPSLTSGYSKQFQKSLPPRFLRQQEADEAATMATTTTAEWRLCVPIRRWRSSSFPTAAAATATTPLHVSTYGPPPPAPGLNGV</sequence>
<proteinExistence type="predicted"/>
<dbReference type="Proteomes" id="UP000793456">
    <property type="component" value="Chromosome IV"/>
</dbReference>
<evidence type="ECO:0000313" key="2">
    <source>
        <dbReference type="Proteomes" id="UP000793456"/>
    </source>
</evidence>
<organism evidence="1 2">
    <name type="scientific">Larimichthys crocea</name>
    <name type="common">Large yellow croaker</name>
    <name type="synonym">Pseudosciaena crocea</name>
    <dbReference type="NCBI Taxonomy" id="215358"/>
    <lineage>
        <taxon>Eukaryota</taxon>
        <taxon>Metazoa</taxon>
        <taxon>Chordata</taxon>
        <taxon>Craniata</taxon>
        <taxon>Vertebrata</taxon>
        <taxon>Euteleostomi</taxon>
        <taxon>Actinopterygii</taxon>
        <taxon>Neopterygii</taxon>
        <taxon>Teleostei</taxon>
        <taxon>Neoteleostei</taxon>
        <taxon>Acanthomorphata</taxon>
        <taxon>Eupercaria</taxon>
        <taxon>Sciaenidae</taxon>
        <taxon>Larimichthys</taxon>
    </lineage>
</organism>
<comment type="caution">
    <text evidence="1">The sequence shown here is derived from an EMBL/GenBank/DDBJ whole genome shotgun (WGS) entry which is preliminary data.</text>
</comment>
<reference evidence="1" key="1">
    <citation type="submission" date="2018-11" db="EMBL/GenBank/DDBJ databases">
        <title>The sequence and de novo assembly of Larimichthys crocea genome using PacBio and Hi-C technologies.</title>
        <authorList>
            <person name="Xu P."/>
            <person name="Chen B."/>
            <person name="Zhou Z."/>
            <person name="Ke Q."/>
            <person name="Wu Y."/>
            <person name="Bai H."/>
            <person name="Pu F."/>
        </authorList>
    </citation>
    <scope>NUCLEOTIDE SEQUENCE</scope>
    <source>
        <tissue evidence="1">Muscle</tissue>
    </source>
</reference>
<gene>
    <name evidence="1" type="ORF">E3U43_007027</name>
</gene>
<accession>A0ACD3RM40</accession>
<evidence type="ECO:0000313" key="1">
    <source>
        <dbReference type="EMBL" id="TMS20534.1"/>
    </source>
</evidence>
<name>A0ACD3RM40_LARCR</name>
<keyword evidence="2" id="KW-1185">Reference proteome</keyword>
<dbReference type="EMBL" id="CM011677">
    <property type="protein sequence ID" value="TMS20534.1"/>
    <property type="molecule type" value="Genomic_DNA"/>
</dbReference>
<protein>
    <submittedName>
        <fullName evidence="1">Uncharacterized protein</fullName>
    </submittedName>
</protein>